<keyword evidence="2" id="KW-0812">Transmembrane</keyword>
<evidence type="ECO:0000259" key="3">
    <source>
        <dbReference type="SMART" id="SM00409"/>
    </source>
</evidence>
<keyword evidence="2" id="KW-0472">Membrane</keyword>
<feature type="region of interest" description="Disordered" evidence="1">
    <location>
        <begin position="380"/>
        <end position="420"/>
    </location>
</feature>
<dbReference type="EMBL" id="JAUYZG010000005">
    <property type="protein sequence ID" value="KAK2906694.1"/>
    <property type="molecule type" value="Genomic_DNA"/>
</dbReference>
<dbReference type="PANTHER" id="PTHR21063">
    <property type="entry name" value="LFA-3"/>
    <property type="match status" value="1"/>
</dbReference>
<dbReference type="Gene3D" id="2.60.40.10">
    <property type="entry name" value="Immunoglobulins"/>
    <property type="match status" value="3"/>
</dbReference>
<dbReference type="InterPro" id="IPR036179">
    <property type="entry name" value="Ig-like_dom_sf"/>
</dbReference>
<evidence type="ECO:0000313" key="4">
    <source>
        <dbReference type="EMBL" id="KAK2906694.1"/>
    </source>
</evidence>
<proteinExistence type="predicted"/>
<feature type="transmembrane region" description="Helical" evidence="2">
    <location>
        <begin position="345"/>
        <end position="366"/>
    </location>
</feature>
<accession>A0AA88Q7I1</accession>
<dbReference type="PANTHER" id="PTHR21063:SF4">
    <property type="entry name" value="CD48 ANTIGEN-RELATED"/>
    <property type="match status" value="1"/>
</dbReference>
<dbReference type="AlphaFoldDB" id="A0AA88Q7I1"/>
<sequence>MICSIKICIITSFSVNVTGGPPFSMKKGDSVTLHTGVKTNQQEEIQWYFNDTLITEITFNLSEICTNVRCKERFRDRLKVDEFGSLTIMNIRTEDAGVYKLKISGSLIKIFNVSVTSYSVGSGKVSVMEGDSVTLHTDVETNQQQEIIWRFNDTIIAEISGDLSFICTDVQCNDEGTERFRFRDRLKLDHQTGSLTITDINTTDSGVYELQIISSSNSVWRIVSITVIGVSAAEQDQMNRKSVKEGESVTLETWVKINKPNNLMWHFNETRITEINGGKKICTDDECEDADLRLEVNNQTGSLTIKNTRITDSGLYKLQINSNSTIRITSVKSFNVTVTADRTGIYAPVSAVLVFLVASAGFIYSCKCHSRRKYIRTQHNDQANGAEDSSSNQTDPLETNSPNESSPNQTESETASETLT</sequence>
<keyword evidence="2" id="KW-1133">Transmembrane helix</keyword>
<protein>
    <recommendedName>
        <fullName evidence="3">Immunoglobulin domain-containing protein</fullName>
    </recommendedName>
</protein>
<feature type="domain" description="Immunoglobulin" evidence="3">
    <location>
        <begin position="20"/>
        <end position="116"/>
    </location>
</feature>
<evidence type="ECO:0000313" key="5">
    <source>
        <dbReference type="Proteomes" id="UP001187343"/>
    </source>
</evidence>
<evidence type="ECO:0000256" key="2">
    <source>
        <dbReference type="SAM" id="Phobius"/>
    </source>
</evidence>
<name>A0AA88Q7I1_9TELE</name>
<dbReference type="InterPro" id="IPR003599">
    <property type="entry name" value="Ig_sub"/>
</dbReference>
<dbReference type="InterPro" id="IPR013098">
    <property type="entry name" value="Ig_I-set"/>
</dbReference>
<feature type="domain" description="Immunoglobulin" evidence="3">
    <location>
        <begin position="122"/>
        <end position="228"/>
    </location>
</feature>
<feature type="domain" description="Immunoglobulin" evidence="3">
    <location>
        <begin position="238"/>
        <end position="339"/>
    </location>
</feature>
<dbReference type="SUPFAM" id="SSF48726">
    <property type="entry name" value="Immunoglobulin"/>
    <property type="match status" value="3"/>
</dbReference>
<dbReference type="Proteomes" id="UP001187343">
    <property type="component" value="Unassembled WGS sequence"/>
</dbReference>
<dbReference type="InterPro" id="IPR013106">
    <property type="entry name" value="Ig_V-set"/>
</dbReference>
<dbReference type="InterPro" id="IPR013783">
    <property type="entry name" value="Ig-like_fold"/>
</dbReference>
<reference evidence="4" key="1">
    <citation type="submission" date="2023-08" db="EMBL/GenBank/DDBJ databases">
        <title>Chromosome-level Genome Assembly of mud carp (Cirrhinus molitorella).</title>
        <authorList>
            <person name="Liu H."/>
        </authorList>
    </citation>
    <scope>NUCLEOTIDE SEQUENCE</scope>
    <source>
        <strain evidence="4">Prfri</strain>
        <tissue evidence="4">Muscle</tissue>
    </source>
</reference>
<organism evidence="4 5">
    <name type="scientific">Cirrhinus molitorella</name>
    <name type="common">mud carp</name>
    <dbReference type="NCBI Taxonomy" id="172907"/>
    <lineage>
        <taxon>Eukaryota</taxon>
        <taxon>Metazoa</taxon>
        <taxon>Chordata</taxon>
        <taxon>Craniata</taxon>
        <taxon>Vertebrata</taxon>
        <taxon>Euteleostomi</taxon>
        <taxon>Actinopterygii</taxon>
        <taxon>Neopterygii</taxon>
        <taxon>Teleostei</taxon>
        <taxon>Ostariophysi</taxon>
        <taxon>Cypriniformes</taxon>
        <taxon>Cyprinidae</taxon>
        <taxon>Labeoninae</taxon>
        <taxon>Labeonini</taxon>
        <taxon>Cirrhinus</taxon>
    </lineage>
</organism>
<comment type="caution">
    <text evidence="4">The sequence shown here is derived from an EMBL/GenBank/DDBJ whole genome shotgun (WGS) entry which is preliminary data.</text>
</comment>
<keyword evidence="5" id="KW-1185">Reference proteome</keyword>
<dbReference type="Pfam" id="PF07679">
    <property type="entry name" value="I-set"/>
    <property type="match status" value="1"/>
</dbReference>
<evidence type="ECO:0000256" key="1">
    <source>
        <dbReference type="SAM" id="MobiDB-lite"/>
    </source>
</evidence>
<dbReference type="Pfam" id="PF07686">
    <property type="entry name" value="V-set"/>
    <property type="match status" value="2"/>
</dbReference>
<gene>
    <name evidence="4" type="ORF">Q8A67_005679</name>
</gene>
<dbReference type="SMART" id="SM00409">
    <property type="entry name" value="IG"/>
    <property type="match status" value="3"/>
</dbReference>